<protein>
    <submittedName>
        <fullName evidence="2">Uncharacterized protein</fullName>
    </submittedName>
</protein>
<proteinExistence type="predicted"/>
<comment type="caution">
    <text evidence="2">The sequence shown here is derived from an EMBL/GenBank/DDBJ whole genome shotgun (WGS) entry which is preliminary data.</text>
</comment>
<reference evidence="2 3" key="1">
    <citation type="journal article" date="2018" name="Front. Plant Sci.">
        <title>Red Clover (Trifolium pratense) and Zigzag Clover (T. medium) - A Picture of Genomic Similarities and Differences.</title>
        <authorList>
            <person name="Dluhosova J."/>
            <person name="Istvanek J."/>
            <person name="Nedelnik J."/>
            <person name="Repkova J."/>
        </authorList>
    </citation>
    <scope>NUCLEOTIDE SEQUENCE [LARGE SCALE GENOMIC DNA]</scope>
    <source>
        <strain evidence="3">cv. 10/8</strain>
        <tissue evidence="2">Leaf</tissue>
    </source>
</reference>
<evidence type="ECO:0000313" key="3">
    <source>
        <dbReference type="Proteomes" id="UP000265520"/>
    </source>
</evidence>
<sequence>MIPSGERICSLTWKARNGLSKTKLTKDPLREVHGDEMSRSEPTGVKADIL</sequence>
<keyword evidence="3" id="KW-1185">Reference proteome</keyword>
<name>A0A392VG27_9FABA</name>
<organism evidence="2 3">
    <name type="scientific">Trifolium medium</name>
    <dbReference type="NCBI Taxonomy" id="97028"/>
    <lineage>
        <taxon>Eukaryota</taxon>
        <taxon>Viridiplantae</taxon>
        <taxon>Streptophyta</taxon>
        <taxon>Embryophyta</taxon>
        <taxon>Tracheophyta</taxon>
        <taxon>Spermatophyta</taxon>
        <taxon>Magnoliopsida</taxon>
        <taxon>eudicotyledons</taxon>
        <taxon>Gunneridae</taxon>
        <taxon>Pentapetalae</taxon>
        <taxon>rosids</taxon>
        <taxon>fabids</taxon>
        <taxon>Fabales</taxon>
        <taxon>Fabaceae</taxon>
        <taxon>Papilionoideae</taxon>
        <taxon>50 kb inversion clade</taxon>
        <taxon>NPAAA clade</taxon>
        <taxon>Hologalegina</taxon>
        <taxon>IRL clade</taxon>
        <taxon>Trifolieae</taxon>
        <taxon>Trifolium</taxon>
    </lineage>
</organism>
<feature type="compositionally biased region" description="Basic and acidic residues" evidence="1">
    <location>
        <begin position="24"/>
        <end position="39"/>
    </location>
</feature>
<feature type="region of interest" description="Disordered" evidence="1">
    <location>
        <begin position="24"/>
        <end position="50"/>
    </location>
</feature>
<evidence type="ECO:0000256" key="1">
    <source>
        <dbReference type="SAM" id="MobiDB-lite"/>
    </source>
</evidence>
<accession>A0A392VG27</accession>
<dbReference type="EMBL" id="LXQA011139197">
    <property type="protein sequence ID" value="MCI86392.1"/>
    <property type="molecule type" value="Genomic_DNA"/>
</dbReference>
<feature type="non-terminal residue" evidence="2">
    <location>
        <position position="50"/>
    </location>
</feature>
<dbReference type="Proteomes" id="UP000265520">
    <property type="component" value="Unassembled WGS sequence"/>
</dbReference>
<dbReference type="AlphaFoldDB" id="A0A392VG27"/>
<evidence type="ECO:0000313" key="2">
    <source>
        <dbReference type="EMBL" id="MCI86392.1"/>
    </source>
</evidence>